<keyword evidence="5 6" id="KW-0472">Membrane</keyword>
<dbReference type="Pfam" id="PF03741">
    <property type="entry name" value="TerC"/>
    <property type="match status" value="1"/>
</dbReference>
<feature type="transmembrane region" description="Helical" evidence="6">
    <location>
        <begin position="112"/>
        <end position="131"/>
    </location>
</feature>
<feature type="transmembrane region" description="Helical" evidence="6">
    <location>
        <begin position="212"/>
        <end position="229"/>
    </location>
</feature>
<proteinExistence type="inferred from homology"/>
<feature type="transmembrane region" description="Helical" evidence="6">
    <location>
        <begin position="87"/>
        <end position="106"/>
    </location>
</feature>
<dbReference type="EMBL" id="CP003600">
    <property type="protein sequence ID" value="AFY94598.1"/>
    <property type="molecule type" value="Genomic_DNA"/>
</dbReference>
<dbReference type="eggNOG" id="COG0861">
    <property type="taxonomic scope" value="Bacteria"/>
</dbReference>
<dbReference type="Proteomes" id="UP000010366">
    <property type="component" value="Chromosome"/>
</dbReference>
<dbReference type="PANTHER" id="PTHR30238">
    <property type="entry name" value="MEMBRANE BOUND PREDICTED REDOX MODULATOR"/>
    <property type="match status" value="1"/>
</dbReference>
<reference evidence="7 8" key="1">
    <citation type="submission" date="2012-05" db="EMBL/GenBank/DDBJ databases">
        <title>Finished chromosome of genome of Chamaesiphon sp. PCC 6605.</title>
        <authorList>
            <consortium name="US DOE Joint Genome Institute"/>
            <person name="Gugger M."/>
            <person name="Coursin T."/>
            <person name="Rippka R."/>
            <person name="Tandeau De Marsac N."/>
            <person name="Huntemann M."/>
            <person name="Wei C.-L."/>
            <person name="Han J."/>
            <person name="Detter J.C."/>
            <person name="Han C."/>
            <person name="Tapia R."/>
            <person name="Chen A."/>
            <person name="Kyrpides N."/>
            <person name="Mavromatis K."/>
            <person name="Markowitz V."/>
            <person name="Szeto E."/>
            <person name="Ivanova N."/>
            <person name="Pagani I."/>
            <person name="Pati A."/>
            <person name="Goodwin L."/>
            <person name="Nordberg H.P."/>
            <person name="Cantor M.N."/>
            <person name="Hua S.X."/>
            <person name="Woyke T."/>
            <person name="Kerfeld C.A."/>
        </authorList>
    </citation>
    <scope>NUCLEOTIDE SEQUENCE [LARGE SCALE GENOMIC DNA]</scope>
    <source>
        <strain evidence="8">ATCC 27169 / PCC 6605</strain>
    </source>
</reference>
<dbReference type="HOGENOM" id="CLU_070543_1_0_3"/>
<comment type="subcellular location">
    <subcellularLocation>
        <location evidence="1">Membrane</location>
        <topology evidence="1">Multi-pass membrane protein</topology>
    </subcellularLocation>
</comment>
<feature type="transmembrane region" description="Helical" evidence="6">
    <location>
        <begin position="235"/>
        <end position="253"/>
    </location>
</feature>
<dbReference type="AlphaFoldDB" id="K9UIW0"/>
<keyword evidence="8" id="KW-1185">Reference proteome</keyword>
<dbReference type="PATRIC" id="fig|1173020.3.peg.4148"/>
<gene>
    <name evidence="7" type="ORF">Cha6605_3615</name>
</gene>
<keyword evidence="4 6" id="KW-1133">Transmembrane helix</keyword>
<protein>
    <submittedName>
        <fullName evidence="7">Integral membrane protein, YkoY family</fullName>
    </submittedName>
</protein>
<evidence type="ECO:0000256" key="1">
    <source>
        <dbReference type="ARBA" id="ARBA00004141"/>
    </source>
</evidence>
<accession>K9UIW0</accession>
<organism evidence="7 8">
    <name type="scientific">Chamaesiphon minutus (strain ATCC 27169 / PCC 6605)</name>
    <dbReference type="NCBI Taxonomy" id="1173020"/>
    <lineage>
        <taxon>Bacteria</taxon>
        <taxon>Bacillati</taxon>
        <taxon>Cyanobacteriota</taxon>
        <taxon>Cyanophyceae</taxon>
        <taxon>Gomontiellales</taxon>
        <taxon>Chamaesiphonaceae</taxon>
        <taxon>Chamaesiphon</taxon>
    </lineage>
</organism>
<comment type="similarity">
    <text evidence="2">Belongs to the TerC family.</text>
</comment>
<evidence type="ECO:0000256" key="4">
    <source>
        <dbReference type="ARBA" id="ARBA00022989"/>
    </source>
</evidence>
<name>K9UIW0_CHAP6</name>
<dbReference type="PANTHER" id="PTHR30238:SF4">
    <property type="entry name" value="SLL1022 PROTEIN"/>
    <property type="match status" value="1"/>
</dbReference>
<dbReference type="STRING" id="1173020.Cha6605_3615"/>
<evidence type="ECO:0000313" key="8">
    <source>
        <dbReference type="Proteomes" id="UP000010366"/>
    </source>
</evidence>
<sequence>MAITAWRLLLVSCWQDFCCEPPSLLAYPHSPESMIDKPIELPVDIGLSTPILLLVLVALEAVLSADNAIALASISQGLVDEELRPKALNLGLIFAYVLRMTLIVGATWVVRYWQFQVLGAVYLLWLVFKYFTAGKDEDGEQQRPQYESLWQVIPIIAFTDLAFSLDSVATAIAVSSDTWLIISGATIGIILLRFMAELFIRWLEEYSHLEDAGYVAVGLVGIKLLIRALYPDLEIPEYITIGMVAIIFTWGFSERKESTSKE</sequence>
<evidence type="ECO:0000256" key="2">
    <source>
        <dbReference type="ARBA" id="ARBA00007511"/>
    </source>
</evidence>
<dbReference type="InterPro" id="IPR022493">
    <property type="entry name" value="CHP03716_TM_YkoY"/>
</dbReference>
<dbReference type="KEGG" id="cmp:Cha6605_3615"/>
<dbReference type="GO" id="GO:0016020">
    <property type="term" value="C:membrane"/>
    <property type="evidence" value="ECO:0007669"/>
    <property type="project" value="UniProtKB-SubCell"/>
</dbReference>
<dbReference type="NCBIfam" id="TIGR03716">
    <property type="entry name" value="R_switched_YkoY"/>
    <property type="match status" value="1"/>
</dbReference>
<feature type="transmembrane region" description="Helical" evidence="6">
    <location>
        <begin position="179"/>
        <end position="200"/>
    </location>
</feature>
<evidence type="ECO:0000313" key="7">
    <source>
        <dbReference type="EMBL" id="AFY94598.1"/>
    </source>
</evidence>
<evidence type="ECO:0000256" key="5">
    <source>
        <dbReference type="ARBA" id="ARBA00023136"/>
    </source>
</evidence>
<feature type="transmembrane region" description="Helical" evidence="6">
    <location>
        <begin position="152"/>
        <end position="173"/>
    </location>
</feature>
<evidence type="ECO:0000256" key="3">
    <source>
        <dbReference type="ARBA" id="ARBA00022692"/>
    </source>
</evidence>
<keyword evidence="3 6" id="KW-0812">Transmembrane</keyword>
<dbReference type="InterPro" id="IPR005496">
    <property type="entry name" value="Integral_membrane_TerC"/>
</dbReference>
<evidence type="ECO:0000256" key="6">
    <source>
        <dbReference type="SAM" id="Phobius"/>
    </source>
</evidence>